<accession>A0ABN6ESH1</accession>
<dbReference type="InterPro" id="IPR006665">
    <property type="entry name" value="OmpA-like"/>
</dbReference>
<evidence type="ECO:0000313" key="7">
    <source>
        <dbReference type="EMBL" id="BCS89311.1"/>
    </source>
</evidence>
<feature type="chain" id="PRO_5047436207" description="OmpA-like domain-containing protein" evidence="5">
    <location>
        <begin position="22"/>
        <end position="191"/>
    </location>
</feature>
<dbReference type="PANTHER" id="PTHR30329:SF21">
    <property type="entry name" value="LIPOPROTEIN YIAD-RELATED"/>
    <property type="match status" value="1"/>
</dbReference>
<keyword evidence="3" id="KW-0998">Cell outer membrane</keyword>
<proteinExistence type="predicted"/>
<dbReference type="SUPFAM" id="SSF103088">
    <property type="entry name" value="OmpA-like"/>
    <property type="match status" value="1"/>
</dbReference>
<organism evidence="7 8">
    <name type="scientific">Pseudodesulfovibrio sediminis</name>
    <dbReference type="NCBI Taxonomy" id="2810563"/>
    <lineage>
        <taxon>Bacteria</taxon>
        <taxon>Pseudomonadati</taxon>
        <taxon>Thermodesulfobacteriota</taxon>
        <taxon>Desulfovibrionia</taxon>
        <taxon>Desulfovibrionales</taxon>
        <taxon>Desulfovibrionaceae</taxon>
    </lineage>
</organism>
<dbReference type="CDD" id="cd07185">
    <property type="entry name" value="OmpA_C-like"/>
    <property type="match status" value="1"/>
</dbReference>
<dbReference type="Proteomes" id="UP001053296">
    <property type="component" value="Chromosome"/>
</dbReference>
<feature type="signal peptide" evidence="5">
    <location>
        <begin position="1"/>
        <end position="21"/>
    </location>
</feature>
<dbReference type="EMBL" id="AP024485">
    <property type="protein sequence ID" value="BCS89311.1"/>
    <property type="molecule type" value="Genomic_DNA"/>
</dbReference>
<keyword evidence="8" id="KW-1185">Reference proteome</keyword>
<dbReference type="InterPro" id="IPR036737">
    <property type="entry name" value="OmpA-like_sf"/>
</dbReference>
<evidence type="ECO:0000256" key="4">
    <source>
        <dbReference type="PROSITE-ProRule" id="PRU00473"/>
    </source>
</evidence>
<dbReference type="Gene3D" id="3.30.1330.60">
    <property type="entry name" value="OmpA-like domain"/>
    <property type="match status" value="1"/>
</dbReference>
<dbReference type="PROSITE" id="PS51257">
    <property type="entry name" value="PROKAR_LIPOPROTEIN"/>
    <property type="match status" value="1"/>
</dbReference>
<protein>
    <recommendedName>
        <fullName evidence="6">OmpA-like domain-containing protein</fullName>
    </recommendedName>
</protein>
<evidence type="ECO:0000256" key="2">
    <source>
        <dbReference type="ARBA" id="ARBA00023136"/>
    </source>
</evidence>
<evidence type="ECO:0000256" key="5">
    <source>
        <dbReference type="SAM" id="SignalP"/>
    </source>
</evidence>
<comment type="subcellular location">
    <subcellularLocation>
        <location evidence="1">Cell outer membrane</location>
    </subcellularLocation>
</comment>
<name>A0ABN6ESH1_9BACT</name>
<dbReference type="RefSeq" id="WP_229591289.1">
    <property type="nucleotide sequence ID" value="NZ_AP024485.1"/>
</dbReference>
<evidence type="ECO:0000259" key="6">
    <source>
        <dbReference type="PROSITE" id="PS51123"/>
    </source>
</evidence>
<feature type="domain" description="OmpA-like" evidence="6">
    <location>
        <begin position="77"/>
        <end position="191"/>
    </location>
</feature>
<dbReference type="Pfam" id="PF00691">
    <property type="entry name" value="OmpA"/>
    <property type="match status" value="1"/>
</dbReference>
<gene>
    <name evidence="7" type="ORF">PSDVSF_25530</name>
</gene>
<evidence type="ECO:0000256" key="3">
    <source>
        <dbReference type="ARBA" id="ARBA00023237"/>
    </source>
</evidence>
<dbReference type="InterPro" id="IPR050330">
    <property type="entry name" value="Bact_OuterMem_StrucFunc"/>
</dbReference>
<evidence type="ECO:0000256" key="1">
    <source>
        <dbReference type="ARBA" id="ARBA00004442"/>
    </source>
</evidence>
<keyword evidence="5" id="KW-0732">Signal</keyword>
<dbReference type="PANTHER" id="PTHR30329">
    <property type="entry name" value="STATOR ELEMENT OF FLAGELLAR MOTOR COMPLEX"/>
    <property type="match status" value="1"/>
</dbReference>
<dbReference type="InterPro" id="IPR006664">
    <property type="entry name" value="OMP_bac"/>
</dbReference>
<dbReference type="PRINTS" id="PR01021">
    <property type="entry name" value="OMPADOMAIN"/>
</dbReference>
<evidence type="ECO:0000313" key="8">
    <source>
        <dbReference type="Proteomes" id="UP001053296"/>
    </source>
</evidence>
<sequence>MKRIILITLFLMMLAGCNGQTVVLLPDMDGHVGTVDVTSETGETVTLVQANQAVKGKDTVVTMSDEDVQKTFGGAIAARPEPTAKFLLYFRSDSTTLTNESVKLFPEIMQAFHDRASTDVSVVGHADRAGDKDYNYKLSLRRANKVRAMLLDKGMPADVIQTISHGEENPIIPTADNKHEPKNRRVEVLVR</sequence>
<keyword evidence="2 4" id="KW-0472">Membrane</keyword>
<dbReference type="PROSITE" id="PS51123">
    <property type="entry name" value="OMPA_2"/>
    <property type="match status" value="1"/>
</dbReference>
<reference evidence="7" key="1">
    <citation type="journal article" date="2022" name="Arch. Microbiol.">
        <title>Pseudodesulfovibrio sediminis sp. nov., a mesophilic and neutrophilic sulfate-reducing bacterium isolated from sediment of a brackish lake.</title>
        <authorList>
            <person name="Takahashi A."/>
            <person name="Kojima H."/>
            <person name="Watanabe M."/>
            <person name="Fukui M."/>
        </authorList>
    </citation>
    <scope>NUCLEOTIDE SEQUENCE</scope>
    <source>
        <strain evidence="7">SF6</strain>
    </source>
</reference>